<reference evidence="3" key="1">
    <citation type="submission" date="2016-10" db="EMBL/GenBank/DDBJ databases">
        <authorList>
            <person name="Varghese N."/>
            <person name="Submissions S."/>
        </authorList>
    </citation>
    <scope>NUCLEOTIDE SEQUENCE [LARGE SCALE GENOMIC DNA]</scope>
    <source>
        <strain evidence="3">ATCC 43811</strain>
    </source>
</reference>
<protein>
    <recommendedName>
        <fullName evidence="1">Segregation and condensation protein A</fullName>
    </recommendedName>
</protein>
<dbReference type="PANTHER" id="PTHR33969:SF2">
    <property type="entry name" value="SEGREGATION AND CONDENSATION PROTEIN A"/>
    <property type="match status" value="1"/>
</dbReference>
<organism evidence="2 3">
    <name type="scientific">Brevinema andersonii</name>
    <dbReference type="NCBI Taxonomy" id="34097"/>
    <lineage>
        <taxon>Bacteria</taxon>
        <taxon>Pseudomonadati</taxon>
        <taxon>Spirochaetota</taxon>
        <taxon>Spirochaetia</taxon>
        <taxon>Brevinematales</taxon>
        <taxon>Brevinemataceae</taxon>
        <taxon>Brevinema</taxon>
    </lineage>
</organism>
<dbReference type="PANTHER" id="PTHR33969">
    <property type="entry name" value="SEGREGATION AND CONDENSATION PROTEIN A"/>
    <property type="match status" value="1"/>
</dbReference>
<sequence>MRSPINQNYIYLKNFEGPLELLDELIGTSKINITEIELAQVTEQYLAYIKAMQEFDIDLASEFFVVAATLIYSKTKKLMPVLNENLEEEIDEYELLNRLREYRFYRLLAKKMEEYLDKGSMYFTRGYFFPILGETEKKEISELMLGDLLVIIAKYRGAFVKKAIPVKRRQVTVEQKVQKILLMLSHAKNLKFSLMVLDEEDKPNKIAAFLGVADLVYRQKISVFQKENFNDFSIIKK</sequence>
<gene>
    <name evidence="2" type="ORF">SAMN02745150_01361</name>
</gene>
<dbReference type="STRING" id="34097.SAMN02745150_01361"/>
<dbReference type="InterPro" id="IPR003768">
    <property type="entry name" value="ScpA"/>
</dbReference>
<name>A0A1I1F107_BREAD</name>
<evidence type="ECO:0000256" key="1">
    <source>
        <dbReference type="ARBA" id="ARBA00044777"/>
    </source>
</evidence>
<dbReference type="EMBL" id="FOKY01000023">
    <property type="protein sequence ID" value="SFB93075.1"/>
    <property type="molecule type" value="Genomic_DNA"/>
</dbReference>
<accession>A0A1I1F107</accession>
<dbReference type="OrthoDB" id="9811016at2"/>
<dbReference type="Proteomes" id="UP000240042">
    <property type="component" value="Unassembled WGS sequence"/>
</dbReference>
<dbReference type="Pfam" id="PF02616">
    <property type="entry name" value="SMC_ScpA"/>
    <property type="match status" value="1"/>
</dbReference>
<evidence type="ECO:0000313" key="2">
    <source>
        <dbReference type="EMBL" id="SFB93075.1"/>
    </source>
</evidence>
<dbReference type="AlphaFoldDB" id="A0A1I1F107"/>
<evidence type="ECO:0000313" key="3">
    <source>
        <dbReference type="Proteomes" id="UP000240042"/>
    </source>
</evidence>
<proteinExistence type="predicted"/>
<keyword evidence="3" id="KW-1185">Reference proteome</keyword>
<dbReference type="Gene3D" id="6.10.250.2410">
    <property type="match status" value="1"/>
</dbReference>
<dbReference type="RefSeq" id="WP_092319969.1">
    <property type="nucleotide sequence ID" value="NZ_FOKY01000023.1"/>
</dbReference>